<keyword evidence="1" id="KW-0472">Membrane</keyword>
<dbReference type="OrthoDB" id="3915128at2759"/>
<name>A0A6A7AF37_9PLEO</name>
<organism evidence="2 3">
    <name type="scientific">Ophiobolus disseminans</name>
    <dbReference type="NCBI Taxonomy" id="1469910"/>
    <lineage>
        <taxon>Eukaryota</taxon>
        <taxon>Fungi</taxon>
        <taxon>Dikarya</taxon>
        <taxon>Ascomycota</taxon>
        <taxon>Pezizomycotina</taxon>
        <taxon>Dothideomycetes</taxon>
        <taxon>Pleosporomycetidae</taxon>
        <taxon>Pleosporales</taxon>
        <taxon>Pleosporineae</taxon>
        <taxon>Phaeosphaeriaceae</taxon>
        <taxon>Ophiobolus</taxon>
    </lineage>
</organism>
<proteinExistence type="predicted"/>
<accession>A0A6A7AF37</accession>
<dbReference type="EMBL" id="MU006218">
    <property type="protein sequence ID" value="KAF2831773.1"/>
    <property type="molecule type" value="Genomic_DNA"/>
</dbReference>
<evidence type="ECO:0000256" key="1">
    <source>
        <dbReference type="SAM" id="Phobius"/>
    </source>
</evidence>
<evidence type="ECO:0000313" key="2">
    <source>
        <dbReference type="EMBL" id="KAF2831773.1"/>
    </source>
</evidence>
<reference evidence="2" key="1">
    <citation type="journal article" date="2020" name="Stud. Mycol.">
        <title>101 Dothideomycetes genomes: a test case for predicting lifestyles and emergence of pathogens.</title>
        <authorList>
            <person name="Haridas S."/>
            <person name="Albert R."/>
            <person name="Binder M."/>
            <person name="Bloem J."/>
            <person name="Labutti K."/>
            <person name="Salamov A."/>
            <person name="Andreopoulos B."/>
            <person name="Baker S."/>
            <person name="Barry K."/>
            <person name="Bills G."/>
            <person name="Bluhm B."/>
            <person name="Cannon C."/>
            <person name="Castanera R."/>
            <person name="Culley D."/>
            <person name="Daum C."/>
            <person name="Ezra D."/>
            <person name="Gonzalez J."/>
            <person name="Henrissat B."/>
            <person name="Kuo A."/>
            <person name="Liang C."/>
            <person name="Lipzen A."/>
            <person name="Lutzoni F."/>
            <person name="Magnuson J."/>
            <person name="Mondo S."/>
            <person name="Nolan M."/>
            <person name="Ohm R."/>
            <person name="Pangilinan J."/>
            <person name="Park H.-J."/>
            <person name="Ramirez L."/>
            <person name="Alfaro M."/>
            <person name="Sun H."/>
            <person name="Tritt A."/>
            <person name="Yoshinaga Y."/>
            <person name="Zwiers L.-H."/>
            <person name="Turgeon B."/>
            <person name="Goodwin S."/>
            <person name="Spatafora J."/>
            <person name="Crous P."/>
            <person name="Grigoriev I."/>
        </authorList>
    </citation>
    <scope>NUCLEOTIDE SEQUENCE</scope>
    <source>
        <strain evidence="2">CBS 113818</strain>
    </source>
</reference>
<dbReference type="AlphaFoldDB" id="A0A6A7AF37"/>
<feature type="transmembrane region" description="Helical" evidence="1">
    <location>
        <begin position="139"/>
        <end position="161"/>
    </location>
</feature>
<protein>
    <submittedName>
        <fullName evidence="2">Uncharacterized protein</fullName>
    </submittedName>
</protein>
<evidence type="ECO:0000313" key="3">
    <source>
        <dbReference type="Proteomes" id="UP000799424"/>
    </source>
</evidence>
<sequence>MVRLFVPEGEGQHSLEPRYPDPLPANRNLVFIPLVSTTVAVATTAVLALIGKSRPGTLLKTTAYLSAAQLSLVPCESYGQREVNRAVFKLDNVAPKPGKWWERTKHWTVDDTVACGGVLGTLLSLSPHMLPGMSGWRRFLGMATMGCAIGGVYGELTLVHLPDNIRIEMDKARARNRKVQYERLKQDERAQESLSRFGRIALTFFTSSFIKRNLNPLSNGSGSEMGIMGPGGLQGPGPGHGSLFQQEKDQYTLMHIEFSREELNGPDLEDGYREYRDSLENRDAGALQNWLERLHKARKATATEAQYVWQHLVKKEREFYNLVDEDEEKDVLRRGLQLLNSVASDFTSRDAIFAYHIADARKRLDQIGQKEGGGQDRLLIAQELQPELPANWTDRHSPQLAADHMRLNWTRQKQLLGVLDEAVARHKDHQPEAGSPHEEPLRRIRENAVYMKKNFEATERLLKEFEEQIRRADGYDGK</sequence>
<feature type="transmembrane region" description="Helical" evidence="1">
    <location>
        <begin position="29"/>
        <end position="50"/>
    </location>
</feature>
<keyword evidence="1" id="KW-0812">Transmembrane</keyword>
<keyword evidence="3" id="KW-1185">Reference proteome</keyword>
<keyword evidence="1" id="KW-1133">Transmembrane helix</keyword>
<dbReference type="Proteomes" id="UP000799424">
    <property type="component" value="Unassembled WGS sequence"/>
</dbReference>
<gene>
    <name evidence="2" type="ORF">CC86DRAFT_463571</name>
</gene>